<evidence type="ECO:0000313" key="1">
    <source>
        <dbReference type="EMBL" id="SDO04286.1"/>
    </source>
</evidence>
<dbReference type="EMBL" id="FNIN01000017">
    <property type="protein sequence ID" value="SDO04286.1"/>
    <property type="molecule type" value="Genomic_DNA"/>
</dbReference>
<evidence type="ECO:0000313" key="2">
    <source>
        <dbReference type="Proteomes" id="UP000199602"/>
    </source>
</evidence>
<accession>A0A1H0GBP4</accession>
<dbReference type="Proteomes" id="UP000199602">
    <property type="component" value="Unassembled WGS sequence"/>
</dbReference>
<dbReference type="RefSeq" id="WP_092066582.1">
    <property type="nucleotide sequence ID" value="NZ_FNIN01000017.1"/>
</dbReference>
<dbReference type="STRING" id="206665.SAMN04488516_11736"/>
<gene>
    <name evidence="1" type="ORF">SAMN04488516_11736</name>
</gene>
<sequence length="102" mass="12176">MIREYKEIKKDDKTIVVKEMTVEEIEMLIPLFEEIVELEEEIPDKEMVKFIQEHFGIFKDVLKRCVEPDISEIGVSSMLEVIKIFWEVNKNFFVQIKNLLPT</sequence>
<reference evidence="1 2" key="1">
    <citation type="submission" date="2016-10" db="EMBL/GenBank/DDBJ databases">
        <authorList>
            <person name="de Groot N.N."/>
        </authorList>
    </citation>
    <scope>NUCLEOTIDE SEQUENCE [LARGE SCALE GENOMIC DNA]</scope>
    <source>
        <strain evidence="1 2">DSM 15269</strain>
    </source>
</reference>
<name>A0A1H0GBP4_9BACT</name>
<keyword evidence="2" id="KW-1185">Reference proteome</keyword>
<dbReference type="AlphaFoldDB" id="A0A1H0GBP4"/>
<protein>
    <submittedName>
        <fullName evidence="1">Uncharacterized protein</fullName>
    </submittedName>
</protein>
<organism evidence="1 2">
    <name type="scientific">Desulfonauticus submarinus</name>
    <dbReference type="NCBI Taxonomy" id="206665"/>
    <lineage>
        <taxon>Bacteria</taxon>
        <taxon>Pseudomonadati</taxon>
        <taxon>Thermodesulfobacteriota</taxon>
        <taxon>Desulfovibrionia</taxon>
        <taxon>Desulfovibrionales</taxon>
        <taxon>Desulfonauticaceae</taxon>
        <taxon>Desulfonauticus</taxon>
    </lineage>
</organism>
<proteinExistence type="predicted"/>